<feature type="domain" description="YcxB-like C-terminal" evidence="2">
    <location>
        <begin position="102"/>
        <end position="148"/>
    </location>
</feature>
<protein>
    <submittedName>
        <fullName evidence="3">YcxB family protein</fullName>
    </submittedName>
</protein>
<feature type="transmembrane region" description="Helical" evidence="1">
    <location>
        <begin position="55"/>
        <end position="74"/>
    </location>
</feature>
<reference evidence="3 4" key="1">
    <citation type="submission" date="2019-04" db="EMBL/GenBank/DDBJ databases">
        <title>Pedobacter sp. RP-3-22 sp. nov., isolated from Arctic soil.</title>
        <authorList>
            <person name="Dahal R.H."/>
            <person name="Kim D.-U."/>
        </authorList>
    </citation>
    <scope>NUCLEOTIDE SEQUENCE [LARGE SCALE GENOMIC DNA]</scope>
    <source>
        <strain evidence="3 4">RP-3-22</strain>
    </source>
</reference>
<feature type="transmembrane region" description="Helical" evidence="1">
    <location>
        <begin position="32"/>
        <end position="49"/>
    </location>
</feature>
<keyword evidence="1" id="KW-0472">Membrane</keyword>
<dbReference type="Pfam" id="PF14317">
    <property type="entry name" value="YcxB"/>
    <property type="match status" value="1"/>
</dbReference>
<name>A0A4U1CU87_9SPHI</name>
<dbReference type="AlphaFoldDB" id="A0A4U1CU87"/>
<keyword evidence="4" id="KW-1185">Reference proteome</keyword>
<evidence type="ECO:0000256" key="1">
    <source>
        <dbReference type="SAM" id="Phobius"/>
    </source>
</evidence>
<accession>A0A4U1CU87</accession>
<dbReference type="OrthoDB" id="1121049at2"/>
<gene>
    <name evidence="3" type="ORF">FA048_04010</name>
</gene>
<evidence type="ECO:0000313" key="4">
    <source>
        <dbReference type="Proteomes" id="UP000309488"/>
    </source>
</evidence>
<proteinExistence type="predicted"/>
<keyword evidence="1" id="KW-1133">Transmembrane helix</keyword>
<dbReference type="EMBL" id="SWBR01000001">
    <property type="protein sequence ID" value="TKC12791.1"/>
    <property type="molecule type" value="Genomic_DNA"/>
</dbReference>
<keyword evidence="1" id="KW-0812">Transmembrane</keyword>
<evidence type="ECO:0000259" key="2">
    <source>
        <dbReference type="Pfam" id="PF14317"/>
    </source>
</evidence>
<dbReference type="Proteomes" id="UP000309488">
    <property type="component" value="Unassembled WGS sequence"/>
</dbReference>
<dbReference type="InterPro" id="IPR025588">
    <property type="entry name" value="YcxB-like_C"/>
</dbReference>
<sequence>MYSLTLSENDHITFQLYEASTNSEKRKSRKRSFFIFLALGLFVIILGYQKEDSFLMYYGVFCSILVICFGNTYLGWRHKKHYIKHVKNKLKDLPEEIVEIEINDDQIKVIDRVSNTKIKISEITLVNEIKSHYFLKLSTGPSIVIPKSNPALNEEVLAMISNFNLQHIIKLDWKWS</sequence>
<comment type="caution">
    <text evidence="3">The sequence shown here is derived from an EMBL/GenBank/DDBJ whole genome shotgun (WGS) entry which is preliminary data.</text>
</comment>
<organism evidence="3 4">
    <name type="scientific">Pedobacter polaris</name>
    <dbReference type="NCBI Taxonomy" id="2571273"/>
    <lineage>
        <taxon>Bacteria</taxon>
        <taxon>Pseudomonadati</taxon>
        <taxon>Bacteroidota</taxon>
        <taxon>Sphingobacteriia</taxon>
        <taxon>Sphingobacteriales</taxon>
        <taxon>Sphingobacteriaceae</taxon>
        <taxon>Pedobacter</taxon>
    </lineage>
</organism>
<evidence type="ECO:0000313" key="3">
    <source>
        <dbReference type="EMBL" id="TKC12791.1"/>
    </source>
</evidence>
<dbReference type="RefSeq" id="WP_136838915.1">
    <property type="nucleotide sequence ID" value="NZ_SWBR01000001.1"/>
</dbReference>